<sequence length="834" mass="95380">MFFFSNPHFYTVAHQSRVKKKHTEGTWKVSLENLLSCRLREGYSVRNVLIDEAKNTTEIRLVLPWMLSTNIEYLITSGPVPGRQWKNNSSDVPQCHFEIIVDGCYEFLHDVTCSDKKPIRSLYRKTVITQFWSYIKNLSNTDQILTQLHSFALNPAYYIVPDSLKNGVPLFYFSTNPATRILQSNDFAPSLTRNISSLQFASFWKTLCLLDINVWQKWMHAHRIGVILQHDTPLQKNLHLPNSSGRYAHVQCRQAMNTLHTVLSELTSFVLVENHSYIKLLFEYEKLPTNFLVSVSHSQENTKTMPYQQKQSDSGLYADAMATLSKYLMQQRWIYTLQYESYSSLDLKSASKILYTLTKVRLHEGFHFSHSSLGIIYMVQEIPVEVPKESCCNLIDRETNCCVVQYIIFPPHTNTTVKDCISEEDDTELTEADGELQLITECWIEPQYGIAIMPPETEYLNGLKFEELPSAIHQKDLEITQVLTTFEHLCAVCQKTPKLPDTSLPIQSKAEADIQVIEQEVQDTQNVPTTENLDSSVSMIENPDNEIEMAEEDILQMNALPLPIYVYNCVSSSIVNQLVQLHKCSPVVDKYENHIFDCECHQEDSKKSTKLNGQEDGKKTVDLILLKEHCSLIEKAFSKAFAYGVYRSLLNGFDIQKCDAIAAIDNICEESLPDYFFFFCPAEDDQLEDDSVMNEREENPEEDKKEPDKCSNLADEDVLSKSCFNTNSSVSSIDKDTELNSLQDKNTFPASYCPLFLLCTKFKSSIKKLSATRLPTCLNDIINCLDSENHEISLDDLKVTLDIYCLTIPPDVENPEVTRRRIYSTSFSSNSPVP</sequence>
<dbReference type="Proteomes" id="UP001054945">
    <property type="component" value="Unassembled WGS sequence"/>
</dbReference>
<dbReference type="EMBL" id="BPLR01009101">
    <property type="protein sequence ID" value="GIY29629.1"/>
    <property type="molecule type" value="Genomic_DNA"/>
</dbReference>
<reference evidence="2 3" key="1">
    <citation type="submission" date="2021-06" db="EMBL/GenBank/DDBJ databases">
        <title>Caerostris extrusa draft genome.</title>
        <authorList>
            <person name="Kono N."/>
            <person name="Arakawa K."/>
        </authorList>
    </citation>
    <scope>NUCLEOTIDE SEQUENCE [LARGE SCALE GENOMIC DNA]</scope>
</reference>
<dbReference type="PANTHER" id="PTHR14918:SF3">
    <property type="entry name" value="KICSTOR COMPLEX PROTEIN SZT2"/>
    <property type="match status" value="1"/>
</dbReference>
<dbReference type="InterPro" id="IPR033228">
    <property type="entry name" value="SZT2"/>
</dbReference>
<evidence type="ECO:0000313" key="3">
    <source>
        <dbReference type="Proteomes" id="UP001054945"/>
    </source>
</evidence>
<feature type="compositionally biased region" description="Basic and acidic residues" evidence="1">
    <location>
        <begin position="693"/>
        <end position="709"/>
    </location>
</feature>
<keyword evidence="3" id="KW-1185">Reference proteome</keyword>
<feature type="region of interest" description="Disordered" evidence="1">
    <location>
        <begin position="689"/>
        <end position="710"/>
    </location>
</feature>
<comment type="caution">
    <text evidence="2">The sequence shown here is derived from an EMBL/GenBank/DDBJ whole genome shotgun (WGS) entry which is preliminary data.</text>
</comment>
<proteinExistence type="predicted"/>
<protein>
    <submittedName>
        <fullName evidence="2">KICSTOR complex protein SZT2</fullName>
    </submittedName>
</protein>
<dbReference type="PANTHER" id="PTHR14918">
    <property type="entry name" value="KICSTOR COMPLEX PROTEIN SZT2"/>
    <property type="match status" value="1"/>
</dbReference>
<name>A0AAV4S6L5_CAEEX</name>
<evidence type="ECO:0000256" key="1">
    <source>
        <dbReference type="SAM" id="MobiDB-lite"/>
    </source>
</evidence>
<organism evidence="2 3">
    <name type="scientific">Caerostris extrusa</name>
    <name type="common">Bark spider</name>
    <name type="synonym">Caerostris bankana</name>
    <dbReference type="NCBI Taxonomy" id="172846"/>
    <lineage>
        <taxon>Eukaryota</taxon>
        <taxon>Metazoa</taxon>
        <taxon>Ecdysozoa</taxon>
        <taxon>Arthropoda</taxon>
        <taxon>Chelicerata</taxon>
        <taxon>Arachnida</taxon>
        <taxon>Araneae</taxon>
        <taxon>Araneomorphae</taxon>
        <taxon>Entelegynae</taxon>
        <taxon>Araneoidea</taxon>
        <taxon>Araneidae</taxon>
        <taxon>Caerostris</taxon>
    </lineage>
</organism>
<gene>
    <name evidence="2" type="primary">Szt2</name>
    <name evidence="2" type="ORF">CEXT_604901</name>
</gene>
<dbReference type="GO" id="GO:0005777">
    <property type="term" value="C:peroxisome"/>
    <property type="evidence" value="ECO:0007669"/>
    <property type="project" value="InterPro"/>
</dbReference>
<accession>A0AAV4S6L5</accession>
<dbReference type="AlphaFoldDB" id="A0AAV4S6L5"/>
<evidence type="ECO:0000313" key="2">
    <source>
        <dbReference type="EMBL" id="GIY29629.1"/>
    </source>
</evidence>